<evidence type="ECO:0000313" key="6">
    <source>
        <dbReference type="Proteomes" id="UP000026714"/>
    </source>
</evidence>
<protein>
    <recommendedName>
        <fullName evidence="4">HipA-like C-terminal domain-containing protein</fullName>
    </recommendedName>
</protein>
<evidence type="ECO:0000256" key="3">
    <source>
        <dbReference type="ARBA" id="ARBA00022777"/>
    </source>
</evidence>
<dbReference type="GO" id="GO:0004674">
    <property type="term" value="F:protein serine/threonine kinase activity"/>
    <property type="evidence" value="ECO:0007669"/>
    <property type="project" value="TreeGrafter"/>
</dbReference>
<organism evidence="5 6">
    <name type="scientific">Sphaerotilus natans subsp. natans DSM 6575</name>
    <dbReference type="NCBI Taxonomy" id="1286631"/>
    <lineage>
        <taxon>Bacteria</taxon>
        <taxon>Pseudomonadati</taxon>
        <taxon>Pseudomonadota</taxon>
        <taxon>Betaproteobacteria</taxon>
        <taxon>Burkholderiales</taxon>
        <taxon>Sphaerotilaceae</taxon>
        <taxon>Sphaerotilus</taxon>
    </lineage>
</organism>
<comment type="caution">
    <text evidence="5">The sequence shown here is derived from an EMBL/GenBank/DDBJ whole genome shotgun (WGS) entry which is preliminary data.</text>
</comment>
<dbReference type="PATRIC" id="fig|1286631.3.peg.3091"/>
<dbReference type="PANTHER" id="PTHR37419">
    <property type="entry name" value="SERINE/THREONINE-PROTEIN KINASE TOXIN HIPA"/>
    <property type="match status" value="1"/>
</dbReference>
<name>A0A059KIE0_9BURK</name>
<evidence type="ECO:0000259" key="4">
    <source>
        <dbReference type="Pfam" id="PF07804"/>
    </source>
</evidence>
<accession>A0A059KIE0</accession>
<dbReference type="AlphaFoldDB" id="A0A059KIE0"/>
<reference evidence="5 6" key="1">
    <citation type="journal article" date="2014" name="FEMS Microbiol. Ecol.">
        <title>Sphaerotilus natans encrusted with nanoball-shaped Fe(III) oxide minerals formed by nitrate-reducing mixotrophic Fe(II) oxidation.</title>
        <authorList>
            <person name="Park S."/>
            <person name="Kim D.H."/>
            <person name="Lee J.H."/>
            <person name="Hur H.G."/>
        </authorList>
    </citation>
    <scope>NUCLEOTIDE SEQUENCE [LARGE SCALE GENOMIC DNA]</scope>
    <source>
        <strain evidence="5 6">DSM 6575</strain>
    </source>
</reference>
<evidence type="ECO:0000256" key="1">
    <source>
        <dbReference type="ARBA" id="ARBA00010164"/>
    </source>
</evidence>
<evidence type="ECO:0000313" key="5">
    <source>
        <dbReference type="EMBL" id="KDB51237.1"/>
    </source>
</evidence>
<dbReference type="GO" id="GO:0005829">
    <property type="term" value="C:cytosol"/>
    <property type="evidence" value="ECO:0007669"/>
    <property type="project" value="TreeGrafter"/>
</dbReference>
<keyword evidence="2" id="KW-0808">Transferase</keyword>
<dbReference type="STRING" id="34103.SAMN05421778_1512"/>
<gene>
    <name evidence="5" type="ORF">X805_31690</name>
</gene>
<evidence type="ECO:0000256" key="2">
    <source>
        <dbReference type="ARBA" id="ARBA00022679"/>
    </source>
</evidence>
<dbReference type="InterPro" id="IPR012893">
    <property type="entry name" value="HipA-like_C"/>
</dbReference>
<dbReference type="PANTHER" id="PTHR37419:SF8">
    <property type="entry name" value="TOXIN YJJJ"/>
    <property type="match status" value="1"/>
</dbReference>
<dbReference type="Proteomes" id="UP000026714">
    <property type="component" value="Unassembled WGS sequence"/>
</dbReference>
<dbReference type="EMBL" id="AZRA01000092">
    <property type="protein sequence ID" value="KDB51237.1"/>
    <property type="molecule type" value="Genomic_DNA"/>
</dbReference>
<proteinExistence type="inferred from homology"/>
<dbReference type="Pfam" id="PF07804">
    <property type="entry name" value="HipA_C"/>
    <property type="match status" value="1"/>
</dbReference>
<keyword evidence="3" id="KW-0418">Kinase</keyword>
<feature type="domain" description="HipA-like C-terminal" evidence="4">
    <location>
        <begin position="47"/>
        <end position="218"/>
    </location>
</feature>
<dbReference type="eggNOG" id="COG3550">
    <property type="taxonomic scope" value="Bacteria"/>
</dbReference>
<sequence length="289" mass="31038">MGNLLLGDLAHERYLCAPEPVPVAADERGVAYAALAAQAAQGEIPGSSAGGEQPKFIAFAQTAAGPAHVIVKFTLPEVHPVTERWADLLLAEHHALETLREAGIDAARTELIDHGSQRFLQVERFDRVGTLGRRALLSLAMLDAEFTGVAPAPWSVIVDRLARERHVEMAAIPACGLLHAFGTLIGNTDMHPGNLSFTGAGRPYILAPAYDMLPMGFAPTAGGALPVRLASPVLRPIVPAATWRQSLGLARIFLGRLHQEERFSARWAPCLQALDQHLVAANAQIERMI</sequence>
<dbReference type="InterPro" id="IPR052028">
    <property type="entry name" value="HipA_Ser/Thr_kinase"/>
</dbReference>
<keyword evidence="6" id="KW-1185">Reference proteome</keyword>
<comment type="similarity">
    <text evidence="1">Belongs to the HipA Ser/Thr kinase family.</text>
</comment>